<proteinExistence type="predicted"/>
<name>A0ACD4NT13_9HYPH</name>
<sequence>MSARGEGQAKRLARLLKVQNQKRSVEEWRLAHLKDEHARIDAQDVAIIDALNHEGALHGLFLEGKVNALKRNDVERKKNVAEQTRVEQLLVEARRLEKGVEKARDKAKLAERESHAKRDLDETVDRVASAGFQAEIRARFKPSSLE</sequence>
<evidence type="ECO:0000313" key="1">
    <source>
        <dbReference type="EMBL" id="WAJ29986.1"/>
    </source>
</evidence>
<organism evidence="1 2">
    <name type="scientific">Antarcticirhabdus aurantiaca</name>
    <dbReference type="NCBI Taxonomy" id="2606717"/>
    <lineage>
        <taxon>Bacteria</taxon>
        <taxon>Pseudomonadati</taxon>
        <taxon>Pseudomonadota</taxon>
        <taxon>Alphaproteobacteria</taxon>
        <taxon>Hyphomicrobiales</taxon>
        <taxon>Aurantimonadaceae</taxon>
        <taxon>Antarcticirhabdus</taxon>
    </lineage>
</organism>
<evidence type="ECO:0000313" key="2">
    <source>
        <dbReference type="Proteomes" id="UP001163223"/>
    </source>
</evidence>
<dbReference type="EMBL" id="CP113520">
    <property type="protein sequence ID" value="WAJ29986.1"/>
    <property type="molecule type" value="Genomic_DNA"/>
</dbReference>
<accession>A0ACD4NT13</accession>
<protein>
    <submittedName>
        <fullName evidence="1">Uncharacterized protein</fullName>
    </submittedName>
</protein>
<dbReference type="Proteomes" id="UP001163223">
    <property type="component" value="Chromosome"/>
</dbReference>
<keyword evidence="2" id="KW-1185">Reference proteome</keyword>
<gene>
    <name evidence="1" type="ORF">OXU80_07185</name>
</gene>
<reference evidence="1" key="1">
    <citation type="submission" date="2022-11" db="EMBL/GenBank/DDBJ databases">
        <title>beta-Carotene-producing bacterium, Jeongeuplla avenae sp. nov., alleviates the salt stress of Arabidopsis seedlings.</title>
        <authorList>
            <person name="Jiang L."/>
            <person name="Lee J."/>
        </authorList>
    </citation>
    <scope>NUCLEOTIDE SEQUENCE</scope>
    <source>
        <strain evidence="1">DY_R2A_6</strain>
    </source>
</reference>